<sequence length="233" mass="26137">MIPHLVCLLSLHSLCCPPNLVHAPKPTGKGEMSKVIQQVKVVNLLIQNEVEMGNLQDDNGVDDSEGIDWPASDCEEHSQAVQSTYLTQVTNTPSTMSKVLIKQHCHIKELPKSCNQLDYLGLLLNIQMAFDPQAQAERTIFQSKITTLQAQLHDKQQELVDISQDKDKIIKGLHVQLLEDVRAHLGVQHELDMTKARLEYQEQVRTMMMGMGNMGTWFVQSMNGPPHPEAAQP</sequence>
<gene>
    <name evidence="2" type="ORF">DACRYDRAFT_16845</name>
</gene>
<dbReference type="STRING" id="1858805.M5FVJ9"/>
<dbReference type="GeneID" id="63686296"/>
<dbReference type="AlphaFoldDB" id="M5FVJ9"/>
<organism evidence="2 3">
    <name type="scientific">Dacryopinax primogenitus (strain DJM 731)</name>
    <name type="common">Brown rot fungus</name>
    <dbReference type="NCBI Taxonomy" id="1858805"/>
    <lineage>
        <taxon>Eukaryota</taxon>
        <taxon>Fungi</taxon>
        <taxon>Dikarya</taxon>
        <taxon>Basidiomycota</taxon>
        <taxon>Agaricomycotina</taxon>
        <taxon>Dacrymycetes</taxon>
        <taxon>Dacrymycetales</taxon>
        <taxon>Dacrymycetaceae</taxon>
        <taxon>Dacryopinax</taxon>
    </lineage>
</organism>
<protein>
    <submittedName>
        <fullName evidence="2">Uncharacterized protein</fullName>
    </submittedName>
</protein>
<dbReference type="Proteomes" id="UP000030653">
    <property type="component" value="Unassembled WGS sequence"/>
</dbReference>
<accession>M5FVJ9</accession>
<dbReference type="RefSeq" id="XP_040627226.1">
    <property type="nucleotide sequence ID" value="XM_040771234.1"/>
</dbReference>
<evidence type="ECO:0000256" key="1">
    <source>
        <dbReference type="SAM" id="SignalP"/>
    </source>
</evidence>
<proteinExistence type="predicted"/>
<evidence type="ECO:0000313" key="3">
    <source>
        <dbReference type="Proteomes" id="UP000030653"/>
    </source>
</evidence>
<feature type="signal peptide" evidence="1">
    <location>
        <begin position="1"/>
        <end position="23"/>
    </location>
</feature>
<keyword evidence="1" id="KW-0732">Signal</keyword>
<dbReference type="EMBL" id="JH795867">
    <property type="protein sequence ID" value="EJU00329.1"/>
    <property type="molecule type" value="Genomic_DNA"/>
</dbReference>
<name>M5FVJ9_DACPD</name>
<dbReference type="HOGENOM" id="CLU_1189883_0_0_1"/>
<evidence type="ECO:0000313" key="2">
    <source>
        <dbReference type="EMBL" id="EJU00329.1"/>
    </source>
</evidence>
<keyword evidence="3" id="KW-1185">Reference proteome</keyword>
<feature type="chain" id="PRO_5004067303" evidence="1">
    <location>
        <begin position="24"/>
        <end position="233"/>
    </location>
</feature>
<reference evidence="2 3" key="1">
    <citation type="journal article" date="2012" name="Science">
        <title>The Paleozoic origin of enzymatic lignin decomposition reconstructed from 31 fungal genomes.</title>
        <authorList>
            <person name="Floudas D."/>
            <person name="Binder M."/>
            <person name="Riley R."/>
            <person name="Barry K."/>
            <person name="Blanchette R.A."/>
            <person name="Henrissat B."/>
            <person name="Martinez A.T."/>
            <person name="Otillar R."/>
            <person name="Spatafora J.W."/>
            <person name="Yadav J.S."/>
            <person name="Aerts A."/>
            <person name="Benoit I."/>
            <person name="Boyd A."/>
            <person name="Carlson A."/>
            <person name="Copeland A."/>
            <person name="Coutinho P.M."/>
            <person name="de Vries R.P."/>
            <person name="Ferreira P."/>
            <person name="Findley K."/>
            <person name="Foster B."/>
            <person name="Gaskell J."/>
            <person name="Glotzer D."/>
            <person name="Gorecki P."/>
            <person name="Heitman J."/>
            <person name="Hesse C."/>
            <person name="Hori C."/>
            <person name="Igarashi K."/>
            <person name="Jurgens J.A."/>
            <person name="Kallen N."/>
            <person name="Kersten P."/>
            <person name="Kohler A."/>
            <person name="Kuees U."/>
            <person name="Kumar T.K.A."/>
            <person name="Kuo A."/>
            <person name="LaButti K."/>
            <person name="Larrondo L.F."/>
            <person name="Lindquist E."/>
            <person name="Ling A."/>
            <person name="Lombard V."/>
            <person name="Lucas S."/>
            <person name="Lundell T."/>
            <person name="Martin R."/>
            <person name="McLaughlin D.J."/>
            <person name="Morgenstern I."/>
            <person name="Morin E."/>
            <person name="Murat C."/>
            <person name="Nagy L.G."/>
            <person name="Nolan M."/>
            <person name="Ohm R.A."/>
            <person name="Patyshakuliyeva A."/>
            <person name="Rokas A."/>
            <person name="Ruiz-Duenas F.J."/>
            <person name="Sabat G."/>
            <person name="Salamov A."/>
            <person name="Samejima M."/>
            <person name="Schmutz J."/>
            <person name="Slot J.C."/>
            <person name="St John F."/>
            <person name="Stenlid J."/>
            <person name="Sun H."/>
            <person name="Sun S."/>
            <person name="Syed K."/>
            <person name="Tsang A."/>
            <person name="Wiebenga A."/>
            <person name="Young D."/>
            <person name="Pisabarro A."/>
            <person name="Eastwood D.C."/>
            <person name="Martin F."/>
            <person name="Cullen D."/>
            <person name="Grigoriev I.V."/>
            <person name="Hibbett D.S."/>
        </authorList>
    </citation>
    <scope>NUCLEOTIDE SEQUENCE [LARGE SCALE GENOMIC DNA]</scope>
    <source>
        <strain evidence="2 3">DJM-731 SS1</strain>
    </source>
</reference>